<keyword evidence="1" id="KW-0863">Zinc-finger</keyword>
<feature type="domain" description="SWIM-type" evidence="3">
    <location>
        <begin position="18"/>
        <end position="52"/>
    </location>
</feature>
<gene>
    <name evidence="4" type="ORF">PHYSODRAFT_523202</name>
</gene>
<feature type="region of interest" description="Disordered" evidence="2">
    <location>
        <begin position="91"/>
        <end position="136"/>
    </location>
</feature>
<dbReference type="RefSeq" id="XP_009534346.1">
    <property type="nucleotide sequence ID" value="XM_009536051.1"/>
</dbReference>
<name>G5A439_PHYSP</name>
<dbReference type="Pfam" id="PF04434">
    <property type="entry name" value="SWIM"/>
    <property type="match status" value="1"/>
</dbReference>
<evidence type="ECO:0000256" key="2">
    <source>
        <dbReference type="SAM" id="MobiDB-lite"/>
    </source>
</evidence>
<sequence length="136" mass="15110">MLTPRNGSVSRVGKIPPFRRTVDLDTNRCTCTYMDQHQIPCKHMLTVLNVVGELESAYSGFGSCYMIESYSKAFSAASVMIPASTELTRAPLLPAQRNKTPRGRKRVKRIPSAGESRPTRAQHCTNCGEPSHNRKT</sequence>
<dbReference type="GeneID" id="20660618"/>
<dbReference type="InParanoid" id="G5A439"/>
<keyword evidence="1" id="KW-0479">Metal-binding</keyword>
<feature type="compositionally biased region" description="Basic residues" evidence="2">
    <location>
        <begin position="99"/>
        <end position="109"/>
    </location>
</feature>
<dbReference type="AlphaFoldDB" id="G5A439"/>
<accession>G5A439</accession>
<protein>
    <recommendedName>
        <fullName evidence="3">SWIM-type domain-containing protein</fullName>
    </recommendedName>
</protein>
<keyword evidence="1" id="KW-0862">Zinc</keyword>
<organism evidence="4 5">
    <name type="scientific">Phytophthora sojae (strain P6497)</name>
    <name type="common">Soybean stem and root rot agent</name>
    <name type="synonym">Phytophthora megasperma f. sp. glycines</name>
    <dbReference type="NCBI Taxonomy" id="1094619"/>
    <lineage>
        <taxon>Eukaryota</taxon>
        <taxon>Sar</taxon>
        <taxon>Stramenopiles</taxon>
        <taxon>Oomycota</taxon>
        <taxon>Peronosporomycetes</taxon>
        <taxon>Peronosporales</taxon>
        <taxon>Peronosporaceae</taxon>
        <taxon>Phytophthora</taxon>
    </lineage>
</organism>
<keyword evidence="5" id="KW-1185">Reference proteome</keyword>
<dbReference type="InterPro" id="IPR007527">
    <property type="entry name" value="Znf_SWIM"/>
</dbReference>
<evidence type="ECO:0000256" key="1">
    <source>
        <dbReference type="PROSITE-ProRule" id="PRU00325"/>
    </source>
</evidence>
<dbReference type="EMBL" id="JH159159">
    <property type="protein sequence ID" value="EGZ09485.1"/>
    <property type="molecule type" value="Genomic_DNA"/>
</dbReference>
<dbReference type="KEGG" id="psoj:PHYSODRAFT_523202"/>
<dbReference type="PROSITE" id="PS50966">
    <property type="entry name" value="ZF_SWIM"/>
    <property type="match status" value="1"/>
</dbReference>
<dbReference type="Proteomes" id="UP000002640">
    <property type="component" value="Unassembled WGS sequence"/>
</dbReference>
<reference evidence="4 5" key="1">
    <citation type="journal article" date="2006" name="Science">
        <title>Phytophthora genome sequences uncover evolutionary origins and mechanisms of pathogenesis.</title>
        <authorList>
            <person name="Tyler B.M."/>
            <person name="Tripathy S."/>
            <person name="Zhang X."/>
            <person name="Dehal P."/>
            <person name="Jiang R.H."/>
            <person name="Aerts A."/>
            <person name="Arredondo F.D."/>
            <person name="Baxter L."/>
            <person name="Bensasson D."/>
            <person name="Beynon J.L."/>
            <person name="Chapman J."/>
            <person name="Damasceno C.M."/>
            <person name="Dorrance A.E."/>
            <person name="Dou D."/>
            <person name="Dickerman A.W."/>
            <person name="Dubchak I.L."/>
            <person name="Garbelotto M."/>
            <person name="Gijzen M."/>
            <person name="Gordon S.G."/>
            <person name="Govers F."/>
            <person name="Grunwald N.J."/>
            <person name="Huang W."/>
            <person name="Ivors K.L."/>
            <person name="Jones R.W."/>
            <person name="Kamoun S."/>
            <person name="Krampis K."/>
            <person name="Lamour K.H."/>
            <person name="Lee M.K."/>
            <person name="McDonald W.H."/>
            <person name="Medina M."/>
            <person name="Meijer H.J."/>
            <person name="Nordberg E.K."/>
            <person name="Maclean D.J."/>
            <person name="Ospina-Giraldo M.D."/>
            <person name="Morris P.F."/>
            <person name="Phuntumart V."/>
            <person name="Putnam N.H."/>
            <person name="Rash S."/>
            <person name="Rose J.K."/>
            <person name="Sakihama Y."/>
            <person name="Salamov A.A."/>
            <person name="Savidor A."/>
            <person name="Scheuring C.F."/>
            <person name="Smith B.M."/>
            <person name="Sobral B.W."/>
            <person name="Terry A."/>
            <person name="Torto-Alalibo T.A."/>
            <person name="Win J."/>
            <person name="Xu Z."/>
            <person name="Zhang H."/>
            <person name="Grigoriev I.V."/>
            <person name="Rokhsar D.S."/>
            <person name="Boore J.L."/>
        </authorList>
    </citation>
    <scope>NUCLEOTIDE SEQUENCE [LARGE SCALE GENOMIC DNA]</scope>
    <source>
        <strain evidence="4 5">P6497</strain>
    </source>
</reference>
<evidence type="ECO:0000313" key="5">
    <source>
        <dbReference type="Proteomes" id="UP000002640"/>
    </source>
</evidence>
<proteinExistence type="predicted"/>
<evidence type="ECO:0000313" key="4">
    <source>
        <dbReference type="EMBL" id="EGZ09485.1"/>
    </source>
</evidence>
<evidence type="ECO:0000259" key="3">
    <source>
        <dbReference type="PROSITE" id="PS50966"/>
    </source>
</evidence>
<dbReference type="GO" id="GO:0008270">
    <property type="term" value="F:zinc ion binding"/>
    <property type="evidence" value="ECO:0007669"/>
    <property type="project" value="UniProtKB-KW"/>
</dbReference>